<protein>
    <recommendedName>
        <fullName evidence="6">PA14 domain-containing protein</fullName>
    </recommendedName>
</protein>
<organism evidence="7 8">
    <name type="scientific">Sorangium cellulosum</name>
    <name type="common">Polyangium cellulosum</name>
    <dbReference type="NCBI Taxonomy" id="56"/>
    <lineage>
        <taxon>Bacteria</taxon>
        <taxon>Pseudomonadati</taxon>
        <taxon>Myxococcota</taxon>
        <taxon>Polyangia</taxon>
        <taxon>Polyangiales</taxon>
        <taxon>Polyangiaceae</taxon>
        <taxon>Sorangium</taxon>
    </lineage>
</organism>
<name>A0A150R3N4_SORCE</name>
<reference evidence="7 8" key="1">
    <citation type="submission" date="2014-02" db="EMBL/GenBank/DDBJ databases">
        <title>The small core and large imbalanced accessory genome model reveals a collaborative survival strategy of Sorangium cellulosum strains in nature.</title>
        <authorList>
            <person name="Han K."/>
            <person name="Peng R."/>
            <person name="Blom J."/>
            <person name="Li Y.-Z."/>
        </authorList>
    </citation>
    <scope>NUCLEOTIDE SEQUENCE [LARGE SCALE GENOMIC DNA]</scope>
    <source>
        <strain evidence="7 8">So0011-07</strain>
    </source>
</reference>
<sequence>MKTAAGCVAAIALVGVLSGCSAEAQQSSGGDSSSEAAGGPGVTGGPTGGPSGTGGVDESFGSVNPSTAGAGGGATTGGNQENGESCDGRFTGRVRDFKEAHPDMEPQDSGKCSNCDDHAIVTDTLGQDLKPIYAGGAEGTTTTTGQANFDMWFRDMDGVNMPMNITLQFEDTDGDGVWTYNNREFFPIDEQLFGNEGRPHNYHFTFEMHMGFEYKGGEQFTFAGDDDVFTYINGKKVVDLGGIHAEQTEVVNLDELGLEIGKKYQLDFFFAERHVTDSHFRIDTSIEFINCGVEVK</sequence>
<dbReference type="InterPro" id="IPR011658">
    <property type="entry name" value="PA14_dom"/>
</dbReference>
<evidence type="ECO:0000256" key="3">
    <source>
        <dbReference type="ARBA" id="ARBA00023180"/>
    </source>
</evidence>
<feature type="domain" description="PA14" evidence="6">
    <location>
        <begin position="143"/>
        <end position="296"/>
    </location>
</feature>
<evidence type="ECO:0000256" key="4">
    <source>
        <dbReference type="SAM" id="MobiDB-lite"/>
    </source>
</evidence>
<dbReference type="InterPro" id="IPR037524">
    <property type="entry name" value="PA14/GLEYA"/>
</dbReference>
<feature type="compositionally biased region" description="Low complexity" evidence="4">
    <location>
        <begin position="23"/>
        <end position="37"/>
    </location>
</feature>
<dbReference type="Proteomes" id="UP000075635">
    <property type="component" value="Unassembled WGS sequence"/>
</dbReference>
<evidence type="ECO:0000313" key="7">
    <source>
        <dbReference type="EMBL" id="KYF74842.1"/>
    </source>
</evidence>
<proteinExistence type="inferred from homology"/>
<feature type="region of interest" description="Disordered" evidence="4">
    <location>
        <begin position="23"/>
        <end position="90"/>
    </location>
</feature>
<dbReference type="PROSITE" id="PS51820">
    <property type="entry name" value="PA14"/>
    <property type="match status" value="1"/>
</dbReference>
<dbReference type="NCBIfam" id="TIGR02148">
    <property type="entry name" value="Fibro_Slime"/>
    <property type="match status" value="1"/>
</dbReference>
<dbReference type="PANTHER" id="PTHR31137:SF5">
    <property type="entry name" value="PROTEIN PSIQ-RELATED"/>
    <property type="match status" value="1"/>
</dbReference>
<dbReference type="Pfam" id="PF07691">
    <property type="entry name" value="PA14"/>
    <property type="match status" value="1"/>
</dbReference>
<feature type="chain" id="PRO_5007567487" description="PA14 domain-containing protein" evidence="5">
    <location>
        <begin position="25"/>
        <end position="296"/>
    </location>
</feature>
<dbReference type="GO" id="GO:0005576">
    <property type="term" value="C:extracellular region"/>
    <property type="evidence" value="ECO:0007669"/>
    <property type="project" value="TreeGrafter"/>
</dbReference>
<dbReference type="PROSITE" id="PS51257">
    <property type="entry name" value="PROKAR_LIPOPROTEIN"/>
    <property type="match status" value="1"/>
</dbReference>
<dbReference type="EMBL" id="JEMB01003204">
    <property type="protein sequence ID" value="KYF74842.1"/>
    <property type="molecule type" value="Genomic_DNA"/>
</dbReference>
<evidence type="ECO:0000256" key="1">
    <source>
        <dbReference type="ARBA" id="ARBA00008709"/>
    </source>
</evidence>
<dbReference type="AlphaFoldDB" id="A0A150R3N4"/>
<comment type="caution">
    <text evidence="7">The sequence shown here is derived from an EMBL/GenBank/DDBJ whole genome shotgun (WGS) entry which is preliminary data.</text>
</comment>
<gene>
    <name evidence="7" type="ORF">BE17_02865</name>
</gene>
<dbReference type="PANTHER" id="PTHR31137">
    <property type="entry name" value="PROTEIN PSIB-RELATED-RELATED"/>
    <property type="match status" value="1"/>
</dbReference>
<comment type="similarity">
    <text evidence="1">Belongs to the prespore-cell-inducing factor family.</text>
</comment>
<keyword evidence="2 5" id="KW-0732">Signal</keyword>
<feature type="signal peptide" evidence="5">
    <location>
        <begin position="1"/>
        <end position="24"/>
    </location>
</feature>
<evidence type="ECO:0000256" key="5">
    <source>
        <dbReference type="SAM" id="SignalP"/>
    </source>
</evidence>
<evidence type="ECO:0000259" key="6">
    <source>
        <dbReference type="PROSITE" id="PS51820"/>
    </source>
</evidence>
<evidence type="ECO:0000313" key="8">
    <source>
        <dbReference type="Proteomes" id="UP000075635"/>
    </source>
</evidence>
<evidence type="ECO:0000256" key="2">
    <source>
        <dbReference type="ARBA" id="ARBA00022729"/>
    </source>
</evidence>
<keyword evidence="3" id="KW-0325">Glycoprotein</keyword>
<accession>A0A150R3N4</accession>
<dbReference type="InterPro" id="IPR011874">
    <property type="entry name" value="Fibro_Slime"/>
</dbReference>
<feature type="compositionally biased region" description="Gly residues" evidence="4">
    <location>
        <begin position="38"/>
        <end position="55"/>
    </location>
</feature>
<dbReference type="InterPro" id="IPR051154">
    <property type="entry name" value="Prespore-cell_inducing_factor"/>
</dbReference>